<feature type="compositionally biased region" description="Gly residues" evidence="15">
    <location>
        <begin position="182"/>
        <end position="192"/>
    </location>
</feature>
<dbReference type="InterPro" id="IPR024647">
    <property type="entry name" value="DNA_pol_a_cat_su_N"/>
</dbReference>
<feature type="compositionally biased region" description="Acidic residues" evidence="15">
    <location>
        <begin position="361"/>
        <end position="370"/>
    </location>
</feature>
<feature type="compositionally biased region" description="Gly residues" evidence="15">
    <location>
        <begin position="348"/>
        <end position="357"/>
    </location>
</feature>
<evidence type="ECO:0000256" key="4">
    <source>
        <dbReference type="ARBA" id="ARBA00022679"/>
    </source>
</evidence>
<keyword evidence="18" id="KW-1185">Reference proteome</keyword>
<keyword evidence="12 14" id="KW-0238">DNA-binding</keyword>
<dbReference type="SMART" id="SM00486">
    <property type="entry name" value="POLBc"/>
    <property type="match status" value="1"/>
</dbReference>
<feature type="compositionally biased region" description="Low complexity" evidence="15">
    <location>
        <begin position="286"/>
        <end position="296"/>
    </location>
</feature>
<dbReference type="InterPro" id="IPR023211">
    <property type="entry name" value="DNA_pol_palm_dom_sf"/>
</dbReference>
<comment type="subcellular location">
    <subcellularLocation>
        <location evidence="1">Nucleus</location>
    </subcellularLocation>
</comment>
<feature type="compositionally biased region" description="Low complexity" evidence="15">
    <location>
        <begin position="396"/>
        <end position="412"/>
    </location>
</feature>
<keyword evidence="10 14" id="KW-0239">DNA-directed DNA polymerase</keyword>
<dbReference type="Pfam" id="PF08996">
    <property type="entry name" value="zf-DNA_Pol"/>
    <property type="match status" value="1"/>
</dbReference>
<sequence>MSNKLTSKQQRRQALASLKSARSGRRGDGGVGGQLDALDDLLDDTKNNDVYETLDEEQYREYVERKREREDFVVDDDGLGYHDDGDYDIMGMADHDDDDMDHPNSKRSKKAAAGGGGNALTKEALKKARKHKAAATAAASSSSLTGNGEGGGAATNTNNNRTMWDFVNKGISTTSTTTSMGTSGGGTEGGGRFTSKKSRTINNEDAISNYLDDLLNDLDDEDTSGGHARRAVSRGGSAGGAGSTSRRPRRAPASSSRHNINNRRASLHHHHHQNQRDNATDRRRSISGSGSRNRSSTTAIQHDRYRNDDHHPGSYEGEEQEEEEDNFVDFGNHDVDFGNNDDTEDANGGFGGSGGGNTDAVMEEAAEEDGHDNNGPTEQTGTADTTTNDDDDDDAAAAATRSSRLGRTTTGRLAGRLAAARAKEQKEEEKTKQLMAAAAAAAAAVIEKDQEEKARMPEVGIITADVTSTSFQPTSIAAASTSMGHDSSGVSMNLDRIVMIEEAKEDEERTATDEAMMEVDGDKDQQPPRTYLDLYWLDAAERQGLIYLYGKVKVPMMESHGKEKKKDDKKQHPKFVYQSCCVIVSNNERNLFVLPRLLPSTATATNNNGTDDDDDDEKEQQERHPIGDVYNEIKSILTPSCIPQVQGANWKAKPVTRSYAFEDPTIPRGECQYLKVVYDGKYPVPERNVCVHGGKTFEKILGAGASNLENFLIKRQLMGPGWVRIYNPRPVSGGTMTWCKWECTIDSPKNLKRLDLVTMSGGEKITIPPPPPVSTVSIKFKTIVNPKSHKLEIVCVSAICHSNVLLDGASDEGTKHMTQLTLVRPVNLDSNNGTMAQYPRDMEKESHAMMPELGKSPNERALLSRLFAQLGTWDPDVIVSHNGWGHDVDVLLNRCVELKVSMWSKIGRRRQMKLPSASQFGNGKDWAIVQALEGRILCDTCLSAKDFLSRETTYSLTNLAKTQLKVAHVEIEPVDVPQYCKTGSHFVSLAKHTLNDAQLVQCLMFKMQVLPLTKQLTNIAGNLWGRTLKGNRAERNEYLLLHEFHQLKYLVPEKRNAKQRNEELFGGEDGGPDAAGGNNKAKYSGGLVLEPKKGLYDSFILLLDFNSLYPSLIQEYNLCFTTMDWTKSVATSNNMDAGIPGPQGDVLPPLPDESLDRGVLPRVIKTLVDRRRNVKKFMQNEKDKDKKEELNIRQLALKLTANSMYGCLGFSNSRFYAQPIAALVTAMGRETLQRTVDLAQNVIGLEVIYGDTDSIMINTRITDVNDYSKVLELGNKVKREVNKLYKTLELEIDGVFRSMLLLKKKKYAAVTISAGPNGQFVLGKEMKGLDLVRRDWCIQSKESGQYVLDQILSGEEKELVVHNIHEHLAKVAAQMRGGELPLEKYVITKGLNKHPNDYPDAKSLPHVFVAKMMLSDHKAVSVGDHIPYVITSLPDGDDGKQQDASSKKALASERARHPDEITRSNGVLKPDVEWYLTQQILPPISRLCEPIEGTSAGILAEKLGLDSTKYNSVSVSVEEDDAVDYTPASCLPDVERFKDVEKLFMTCSGCGEESSFPGVFRIATDEGTTICQSGLRCPNPRCQRANNWGEADRWSCVAKILNKMNATKKQLQRRYYDGLLRCDDPMCGLETRQLSVCEDCCLKPGCNGRLKTVYTESSLQTQLKYFDSLFDISHGLKQHRKSPQASTITEKEITESIGAKDKEAFQLNRGTNNRGVQPGFGLHDWMNLLRVSKDLAQRRGAPLRHAAISLSEVQLHNQPHDGWMILRNKVYNITPYLAYHPGGQEILEKYLGRDATILFDKYHSWVNIDGLVGPLLLGSLRVEDTDEKKRRRQHRQYEQNKDDNDDEEEEADENDDDDENGR</sequence>
<proteinExistence type="inferred from homology"/>
<keyword evidence="4 14" id="KW-0808">Transferase</keyword>
<dbReference type="PRINTS" id="PR00106">
    <property type="entry name" value="DNAPOLB"/>
</dbReference>
<evidence type="ECO:0000259" key="16">
    <source>
        <dbReference type="PROSITE" id="PS50255"/>
    </source>
</evidence>
<dbReference type="Gene3D" id="3.30.70.2820">
    <property type="match status" value="1"/>
</dbReference>
<dbReference type="SUPFAM" id="SSF56672">
    <property type="entry name" value="DNA/RNA polymerases"/>
    <property type="match status" value="1"/>
</dbReference>
<feature type="region of interest" description="Disordered" evidence="15">
    <location>
        <begin position="91"/>
        <end position="200"/>
    </location>
</feature>
<dbReference type="SUPFAM" id="SSF53098">
    <property type="entry name" value="Ribonuclease H-like"/>
    <property type="match status" value="1"/>
</dbReference>
<evidence type="ECO:0000256" key="7">
    <source>
        <dbReference type="ARBA" id="ARBA00022723"/>
    </source>
</evidence>
<keyword evidence="9" id="KW-0862">Zinc</keyword>
<evidence type="ECO:0000256" key="8">
    <source>
        <dbReference type="ARBA" id="ARBA00022771"/>
    </source>
</evidence>
<dbReference type="InterPro" id="IPR018506">
    <property type="entry name" value="Cyt_B5_heme-BS"/>
</dbReference>
<comment type="catalytic activity">
    <reaction evidence="14">
        <text>DNA(n) + a 2'-deoxyribonucleoside 5'-triphosphate = DNA(n+1) + diphosphate</text>
        <dbReference type="Rhea" id="RHEA:22508"/>
        <dbReference type="Rhea" id="RHEA-COMP:17339"/>
        <dbReference type="Rhea" id="RHEA-COMP:17340"/>
        <dbReference type="ChEBI" id="CHEBI:33019"/>
        <dbReference type="ChEBI" id="CHEBI:61560"/>
        <dbReference type="ChEBI" id="CHEBI:173112"/>
        <dbReference type="EC" id="2.7.7.7"/>
    </reaction>
</comment>
<keyword evidence="11" id="KW-0408">Iron</keyword>
<dbReference type="InterPro" id="IPR043502">
    <property type="entry name" value="DNA/RNA_pol_sf"/>
</dbReference>
<feature type="region of interest" description="Disordered" evidence="15">
    <location>
        <begin position="602"/>
        <end position="625"/>
    </location>
</feature>
<dbReference type="FunFam" id="1.10.132.60:FF:000004">
    <property type="entry name" value="DNA polymerase"/>
    <property type="match status" value="1"/>
</dbReference>
<dbReference type="PANTHER" id="PTHR45861">
    <property type="entry name" value="DNA POLYMERASE ALPHA CATALYTIC SUBUNIT"/>
    <property type="match status" value="1"/>
</dbReference>
<comment type="caution">
    <text evidence="17">The sequence shown here is derived from an EMBL/GenBank/DDBJ whole genome shotgun (WGS) entry which is preliminary data.</text>
</comment>
<feature type="compositionally biased region" description="Low complexity" evidence="15">
    <location>
        <begin position="134"/>
        <end position="146"/>
    </location>
</feature>
<feature type="region of interest" description="Disordered" evidence="15">
    <location>
        <begin position="1"/>
        <end position="40"/>
    </location>
</feature>
<comment type="similarity">
    <text evidence="2 14">Belongs to the DNA polymerase type-B family.</text>
</comment>
<keyword evidence="8" id="KW-0863">Zinc-finger</keyword>
<protein>
    <recommendedName>
        <fullName evidence="14">DNA polymerase</fullName>
        <ecNumber evidence="14">2.7.7.7</ecNumber>
    </recommendedName>
</protein>
<accession>A0ABD3MY57</accession>
<dbReference type="CDD" id="cd05776">
    <property type="entry name" value="DNA_polB_alpha_exo"/>
    <property type="match status" value="1"/>
</dbReference>
<dbReference type="Gene3D" id="1.10.3200.20">
    <property type="entry name" value="DNA Polymerase alpha, zinc finger"/>
    <property type="match status" value="1"/>
</dbReference>
<dbReference type="Gene3D" id="3.90.1600.10">
    <property type="entry name" value="Palm domain of DNA polymerase"/>
    <property type="match status" value="1"/>
</dbReference>
<dbReference type="EMBL" id="JALLBG020000066">
    <property type="protein sequence ID" value="KAL3768317.1"/>
    <property type="molecule type" value="Genomic_DNA"/>
</dbReference>
<dbReference type="InterPro" id="IPR006134">
    <property type="entry name" value="DNA-dir_DNA_pol_B_multi_dom"/>
</dbReference>
<feature type="compositionally biased region" description="Acidic residues" evidence="15">
    <location>
        <begin position="610"/>
        <end position="619"/>
    </location>
</feature>
<dbReference type="Gene3D" id="3.30.420.10">
    <property type="entry name" value="Ribonuclease H-like superfamily/Ribonuclease H"/>
    <property type="match status" value="1"/>
</dbReference>
<dbReference type="InterPro" id="IPR015088">
    <property type="entry name" value="Znf_DNA-dir_DNA_pol_B_alpha"/>
</dbReference>
<evidence type="ECO:0000256" key="9">
    <source>
        <dbReference type="ARBA" id="ARBA00022833"/>
    </source>
</evidence>
<evidence type="ECO:0000256" key="5">
    <source>
        <dbReference type="ARBA" id="ARBA00022695"/>
    </source>
</evidence>
<dbReference type="Pfam" id="PF00136">
    <property type="entry name" value="DNA_pol_B"/>
    <property type="match status" value="1"/>
</dbReference>
<evidence type="ECO:0000313" key="17">
    <source>
        <dbReference type="EMBL" id="KAL3768317.1"/>
    </source>
</evidence>
<dbReference type="CDD" id="cd05532">
    <property type="entry name" value="POLBc_alpha"/>
    <property type="match status" value="1"/>
</dbReference>
<feature type="compositionally biased region" description="Basic and acidic residues" evidence="15">
    <location>
        <begin position="274"/>
        <end position="284"/>
    </location>
</feature>
<dbReference type="Pfam" id="PF03104">
    <property type="entry name" value="DNA_pol_B_exo1"/>
    <property type="match status" value="1"/>
</dbReference>
<feature type="compositionally biased region" description="Basic and acidic residues" evidence="15">
    <location>
        <begin position="301"/>
        <end position="313"/>
    </location>
</feature>
<dbReference type="Gene3D" id="2.40.50.730">
    <property type="match status" value="1"/>
</dbReference>
<dbReference type="Gene3D" id="6.10.10.100">
    <property type="match status" value="1"/>
</dbReference>
<evidence type="ECO:0000256" key="12">
    <source>
        <dbReference type="ARBA" id="ARBA00023125"/>
    </source>
</evidence>
<dbReference type="Gene3D" id="1.10.132.60">
    <property type="entry name" value="DNA polymerase family B, C-terminal domain"/>
    <property type="match status" value="1"/>
</dbReference>
<dbReference type="Pfam" id="PF12254">
    <property type="entry name" value="DNA_pol_alpha_N"/>
    <property type="match status" value="1"/>
</dbReference>
<feature type="compositionally biased region" description="Basic and acidic residues" evidence="15">
    <location>
        <begin position="1450"/>
        <end position="1462"/>
    </location>
</feature>
<dbReference type="InterPro" id="IPR001199">
    <property type="entry name" value="Cyt_B5-like_heme/steroid-bd"/>
</dbReference>
<dbReference type="GO" id="GO:0008270">
    <property type="term" value="F:zinc ion binding"/>
    <property type="evidence" value="ECO:0007669"/>
    <property type="project" value="UniProtKB-KW"/>
</dbReference>
<keyword evidence="3" id="KW-0349">Heme</keyword>
<evidence type="ECO:0000256" key="13">
    <source>
        <dbReference type="ARBA" id="ARBA00023242"/>
    </source>
</evidence>
<feature type="compositionally biased region" description="Low complexity" evidence="15">
    <location>
        <begin position="170"/>
        <end position="181"/>
    </location>
</feature>
<dbReference type="Proteomes" id="UP001530293">
    <property type="component" value="Unassembled WGS sequence"/>
</dbReference>
<evidence type="ECO:0000256" key="10">
    <source>
        <dbReference type="ARBA" id="ARBA00022932"/>
    </source>
</evidence>
<dbReference type="Pfam" id="PF00173">
    <property type="entry name" value="Cyt-b5"/>
    <property type="match status" value="1"/>
</dbReference>
<dbReference type="GO" id="GO:0003677">
    <property type="term" value="F:DNA binding"/>
    <property type="evidence" value="ECO:0007669"/>
    <property type="project" value="UniProtKB-KW"/>
</dbReference>
<dbReference type="PROSITE" id="PS50255">
    <property type="entry name" value="CYTOCHROME_B5_2"/>
    <property type="match status" value="1"/>
</dbReference>
<dbReference type="InterPro" id="IPR036400">
    <property type="entry name" value="Cyt_B5-like_heme/steroid_sf"/>
</dbReference>
<dbReference type="GO" id="GO:0006260">
    <property type="term" value="P:DNA replication"/>
    <property type="evidence" value="ECO:0007669"/>
    <property type="project" value="UniProtKB-KW"/>
</dbReference>
<organism evidence="17 18">
    <name type="scientific">Discostella pseudostelligera</name>
    <dbReference type="NCBI Taxonomy" id="259834"/>
    <lineage>
        <taxon>Eukaryota</taxon>
        <taxon>Sar</taxon>
        <taxon>Stramenopiles</taxon>
        <taxon>Ochrophyta</taxon>
        <taxon>Bacillariophyta</taxon>
        <taxon>Coscinodiscophyceae</taxon>
        <taxon>Thalassiosirophycidae</taxon>
        <taxon>Stephanodiscales</taxon>
        <taxon>Stephanodiscaceae</taxon>
        <taxon>Discostella</taxon>
    </lineage>
</organism>
<dbReference type="InterPro" id="IPR038256">
    <property type="entry name" value="Pol_alpha_znc_sf"/>
</dbReference>
<evidence type="ECO:0000256" key="15">
    <source>
        <dbReference type="SAM" id="MobiDB-lite"/>
    </source>
</evidence>
<dbReference type="GO" id="GO:0005634">
    <property type="term" value="C:nucleus"/>
    <property type="evidence" value="ECO:0007669"/>
    <property type="project" value="UniProtKB-SubCell"/>
</dbReference>
<feature type="region of interest" description="Disordered" evidence="15">
    <location>
        <begin position="505"/>
        <end position="525"/>
    </location>
</feature>
<feature type="region of interest" description="Disordered" evidence="15">
    <location>
        <begin position="221"/>
        <end position="412"/>
    </location>
</feature>
<dbReference type="Gene3D" id="3.10.120.10">
    <property type="entry name" value="Cytochrome b5-like heme/steroid binding domain"/>
    <property type="match status" value="1"/>
</dbReference>
<dbReference type="SUPFAM" id="SSF55856">
    <property type="entry name" value="Cytochrome b5-like heme/steroid binding domain"/>
    <property type="match status" value="1"/>
</dbReference>
<name>A0ABD3MY57_9STRA</name>
<dbReference type="InterPro" id="IPR045846">
    <property type="entry name" value="POLBc_alpha"/>
</dbReference>
<dbReference type="InterPro" id="IPR017964">
    <property type="entry name" value="DNA-dir_DNA_pol_B_CS"/>
</dbReference>
<keyword evidence="7" id="KW-0479">Metal-binding</keyword>
<evidence type="ECO:0000256" key="6">
    <source>
        <dbReference type="ARBA" id="ARBA00022705"/>
    </source>
</evidence>
<evidence type="ECO:0000256" key="1">
    <source>
        <dbReference type="ARBA" id="ARBA00004123"/>
    </source>
</evidence>
<feature type="region of interest" description="Disordered" evidence="15">
    <location>
        <begin position="1823"/>
        <end position="1862"/>
    </location>
</feature>
<dbReference type="InterPro" id="IPR006172">
    <property type="entry name" value="DNA-dir_DNA_pol_B"/>
</dbReference>
<evidence type="ECO:0000256" key="14">
    <source>
        <dbReference type="RuleBase" id="RU000442"/>
    </source>
</evidence>
<dbReference type="PROSITE" id="PS00191">
    <property type="entry name" value="CYTOCHROME_B5_1"/>
    <property type="match status" value="1"/>
</dbReference>
<feature type="region of interest" description="Disordered" evidence="15">
    <location>
        <begin position="1433"/>
        <end position="1462"/>
    </location>
</feature>
<dbReference type="InterPro" id="IPR042087">
    <property type="entry name" value="DNA_pol_B_thumb"/>
</dbReference>
<keyword evidence="13" id="KW-0539">Nucleus</keyword>
<feature type="compositionally biased region" description="Acidic residues" evidence="15">
    <location>
        <begin position="1843"/>
        <end position="1862"/>
    </location>
</feature>
<dbReference type="InterPro" id="IPR012337">
    <property type="entry name" value="RNaseH-like_sf"/>
</dbReference>
<reference evidence="17 18" key="1">
    <citation type="submission" date="2024-10" db="EMBL/GenBank/DDBJ databases">
        <title>Updated reference genomes for cyclostephanoid diatoms.</title>
        <authorList>
            <person name="Roberts W.R."/>
            <person name="Alverson A.J."/>
        </authorList>
    </citation>
    <scope>NUCLEOTIDE SEQUENCE [LARGE SCALE GENOMIC DNA]</scope>
    <source>
        <strain evidence="17 18">AJA232-27</strain>
    </source>
</reference>
<dbReference type="PROSITE" id="PS00116">
    <property type="entry name" value="DNA_POLYMERASE_B"/>
    <property type="match status" value="1"/>
</dbReference>
<dbReference type="Gene3D" id="1.10.287.690">
    <property type="entry name" value="Helix hairpin bin"/>
    <property type="match status" value="1"/>
</dbReference>
<dbReference type="InterPro" id="IPR036397">
    <property type="entry name" value="RNaseH_sf"/>
</dbReference>
<dbReference type="NCBIfam" id="TIGR00592">
    <property type="entry name" value="pol2"/>
    <property type="match status" value="1"/>
</dbReference>
<evidence type="ECO:0000313" key="18">
    <source>
        <dbReference type="Proteomes" id="UP001530293"/>
    </source>
</evidence>
<dbReference type="SMART" id="SM01117">
    <property type="entry name" value="Cyt-b5"/>
    <property type="match status" value="1"/>
</dbReference>
<evidence type="ECO:0000256" key="11">
    <source>
        <dbReference type="ARBA" id="ARBA00023004"/>
    </source>
</evidence>
<dbReference type="GO" id="GO:0003887">
    <property type="term" value="F:DNA-directed DNA polymerase activity"/>
    <property type="evidence" value="ECO:0007669"/>
    <property type="project" value="UniProtKB-KW"/>
</dbReference>
<feature type="domain" description="Cytochrome b5 heme-binding" evidence="16">
    <location>
        <begin position="1745"/>
        <end position="1821"/>
    </location>
</feature>
<dbReference type="PANTHER" id="PTHR45861:SF1">
    <property type="entry name" value="DNA POLYMERASE ALPHA CATALYTIC SUBUNIT"/>
    <property type="match status" value="1"/>
</dbReference>
<dbReference type="InterPro" id="IPR006133">
    <property type="entry name" value="DNA-dir_DNA_pol_B_exonuc"/>
</dbReference>
<feature type="compositionally biased region" description="Acidic residues" evidence="15">
    <location>
        <begin position="316"/>
        <end position="327"/>
    </location>
</feature>
<keyword evidence="5 14" id="KW-0548">Nucleotidyltransferase</keyword>
<keyword evidence="6 14" id="KW-0235">DNA replication</keyword>
<evidence type="ECO:0000256" key="2">
    <source>
        <dbReference type="ARBA" id="ARBA00005755"/>
    </source>
</evidence>
<dbReference type="EC" id="2.7.7.7" evidence="14"/>
<gene>
    <name evidence="17" type="ORF">ACHAWU_006699</name>
</gene>
<evidence type="ECO:0000256" key="3">
    <source>
        <dbReference type="ARBA" id="ARBA00022617"/>
    </source>
</evidence>